<dbReference type="InterPro" id="IPR035987">
    <property type="entry name" value="Ribosomal_uS8_sf"/>
</dbReference>
<dbReference type="EMBL" id="JBBHLL010000122">
    <property type="protein sequence ID" value="KAK7814545.1"/>
    <property type="molecule type" value="Genomic_DNA"/>
</dbReference>
<accession>A0AAW0IJ30</accession>
<dbReference type="GO" id="GO:0003735">
    <property type="term" value="F:structural constituent of ribosome"/>
    <property type="evidence" value="ECO:0007669"/>
    <property type="project" value="InterPro"/>
</dbReference>
<evidence type="ECO:0000313" key="5">
    <source>
        <dbReference type="EMBL" id="KAK7814545.1"/>
    </source>
</evidence>
<proteinExistence type="inferred from homology"/>
<sequence length="82" mass="9323">MVFMKVLANAPKSIKLQVFIKLVLIQSHNRILTVMMKHVYVSKFEILDDHRAGKIPVTLTGRLNKHGGIIPGFDVQLKDLEE</sequence>
<name>A0AAW0IJ30_MYOGA</name>
<dbReference type="SUPFAM" id="SSF56047">
    <property type="entry name" value="Ribosomal protein S8"/>
    <property type="match status" value="1"/>
</dbReference>
<dbReference type="GO" id="GO:0006412">
    <property type="term" value="P:translation"/>
    <property type="evidence" value="ECO:0007669"/>
    <property type="project" value="InterPro"/>
</dbReference>
<comment type="caution">
    <text evidence="5">The sequence shown here is derived from an EMBL/GenBank/DDBJ whole genome shotgun (WGS) entry which is preliminary data.</text>
</comment>
<dbReference type="Gene3D" id="3.30.1370.30">
    <property type="match status" value="1"/>
</dbReference>
<evidence type="ECO:0000313" key="6">
    <source>
        <dbReference type="Proteomes" id="UP001488838"/>
    </source>
</evidence>
<comment type="similarity">
    <text evidence="1">Belongs to the universal ribosomal protein uS8 family.</text>
</comment>
<reference evidence="5 6" key="1">
    <citation type="journal article" date="2023" name="bioRxiv">
        <title>Conserved and derived expression patterns and positive selection on dental genes reveal complex evolutionary context of ever-growing rodent molars.</title>
        <authorList>
            <person name="Calamari Z.T."/>
            <person name="Song A."/>
            <person name="Cohen E."/>
            <person name="Akter M."/>
            <person name="Roy R.D."/>
            <person name="Hallikas O."/>
            <person name="Christensen M.M."/>
            <person name="Li P."/>
            <person name="Marangoni P."/>
            <person name="Jernvall J."/>
            <person name="Klein O.D."/>
        </authorList>
    </citation>
    <scope>NUCLEOTIDE SEQUENCE [LARGE SCALE GENOMIC DNA]</scope>
    <source>
        <strain evidence="5">V071</strain>
    </source>
</reference>
<dbReference type="PANTHER" id="PTHR11758">
    <property type="entry name" value="40S RIBOSOMAL PROTEIN S15A"/>
    <property type="match status" value="1"/>
</dbReference>
<keyword evidence="2" id="KW-0689">Ribosomal protein</keyword>
<gene>
    <name evidence="5" type="ORF">U0070_005848</name>
</gene>
<dbReference type="GO" id="GO:1990904">
    <property type="term" value="C:ribonucleoprotein complex"/>
    <property type="evidence" value="ECO:0007669"/>
    <property type="project" value="UniProtKB-KW"/>
</dbReference>
<dbReference type="Proteomes" id="UP001488838">
    <property type="component" value="Unassembled WGS sequence"/>
</dbReference>
<evidence type="ECO:0000256" key="4">
    <source>
        <dbReference type="ARBA" id="ARBA00035422"/>
    </source>
</evidence>
<evidence type="ECO:0000256" key="1">
    <source>
        <dbReference type="ARBA" id="ARBA00006471"/>
    </source>
</evidence>
<dbReference type="GO" id="GO:0005840">
    <property type="term" value="C:ribosome"/>
    <property type="evidence" value="ECO:0007669"/>
    <property type="project" value="UniProtKB-KW"/>
</dbReference>
<keyword evidence="6" id="KW-1185">Reference proteome</keyword>
<evidence type="ECO:0000256" key="2">
    <source>
        <dbReference type="ARBA" id="ARBA00022980"/>
    </source>
</evidence>
<dbReference type="InterPro" id="IPR000630">
    <property type="entry name" value="Ribosomal_uS8"/>
</dbReference>
<keyword evidence="3" id="KW-0687">Ribonucleoprotein</keyword>
<protein>
    <recommendedName>
        <fullName evidence="4">40S ribosomal protein S15a</fullName>
    </recommendedName>
</protein>
<evidence type="ECO:0000256" key="3">
    <source>
        <dbReference type="ARBA" id="ARBA00023274"/>
    </source>
</evidence>
<organism evidence="5 6">
    <name type="scientific">Myodes glareolus</name>
    <name type="common">Bank vole</name>
    <name type="synonym">Clethrionomys glareolus</name>
    <dbReference type="NCBI Taxonomy" id="447135"/>
    <lineage>
        <taxon>Eukaryota</taxon>
        <taxon>Metazoa</taxon>
        <taxon>Chordata</taxon>
        <taxon>Craniata</taxon>
        <taxon>Vertebrata</taxon>
        <taxon>Euteleostomi</taxon>
        <taxon>Mammalia</taxon>
        <taxon>Eutheria</taxon>
        <taxon>Euarchontoglires</taxon>
        <taxon>Glires</taxon>
        <taxon>Rodentia</taxon>
        <taxon>Myomorpha</taxon>
        <taxon>Muroidea</taxon>
        <taxon>Cricetidae</taxon>
        <taxon>Arvicolinae</taxon>
        <taxon>Myodes</taxon>
    </lineage>
</organism>
<dbReference type="AlphaFoldDB" id="A0AAW0IJ30"/>